<dbReference type="EMBL" id="JAUSRV010000001">
    <property type="protein sequence ID" value="MDP9969047.1"/>
    <property type="molecule type" value="Genomic_DNA"/>
</dbReference>
<protein>
    <submittedName>
        <fullName evidence="1">Uncharacterized protein</fullName>
    </submittedName>
</protein>
<evidence type="ECO:0000313" key="1">
    <source>
        <dbReference type="EMBL" id="MDP9969047.1"/>
    </source>
</evidence>
<reference evidence="1" key="1">
    <citation type="submission" date="2023-07" db="EMBL/GenBank/DDBJ databases">
        <title>Sorghum-associated microbial communities from plants grown in Nebraska, USA.</title>
        <authorList>
            <person name="Schachtman D."/>
        </authorList>
    </citation>
    <scope>NUCLEOTIDE SEQUENCE</scope>
    <source>
        <strain evidence="1">DS3315</strain>
    </source>
</reference>
<comment type="caution">
    <text evidence="1">The sequence shown here is derived from an EMBL/GenBank/DDBJ whole genome shotgun (WGS) entry which is preliminary data.</text>
</comment>
<accession>A0AAW8E937</accession>
<name>A0AAW8E937_VARPD</name>
<evidence type="ECO:0000313" key="2">
    <source>
        <dbReference type="Proteomes" id="UP001224845"/>
    </source>
</evidence>
<organism evidence="1 2">
    <name type="scientific">Variovorax paradoxus</name>
    <dbReference type="NCBI Taxonomy" id="34073"/>
    <lineage>
        <taxon>Bacteria</taxon>
        <taxon>Pseudomonadati</taxon>
        <taxon>Pseudomonadota</taxon>
        <taxon>Betaproteobacteria</taxon>
        <taxon>Burkholderiales</taxon>
        <taxon>Comamonadaceae</taxon>
        <taxon>Variovorax</taxon>
    </lineage>
</organism>
<dbReference type="AlphaFoldDB" id="A0AAW8E937"/>
<gene>
    <name evidence="1" type="ORF">J2W39_000270</name>
</gene>
<proteinExistence type="predicted"/>
<sequence length="32" mass="3690">MTPGYVNLIRIGECILKSLICLIFFDSIEEKM</sequence>
<dbReference type="Proteomes" id="UP001224845">
    <property type="component" value="Unassembled WGS sequence"/>
</dbReference>